<reference evidence="3" key="3">
    <citation type="submission" date="2021-06" db="EMBL/GenBank/DDBJ databases">
        <title>Genomic Description and Analysis of Intracellular Bacteria, Candidatus Berkiella cookevillensis and Candidatus Berkiella aquae.</title>
        <authorList>
            <person name="Kidane D.T."/>
            <person name="Mehari Y.T."/>
            <person name="Rice F.C."/>
            <person name="Arivett B.A."/>
            <person name="Farone A.L."/>
            <person name="Berk S.G."/>
            <person name="Farone M.B."/>
        </authorList>
    </citation>
    <scope>NUCLEOTIDE SEQUENCE</scope>
    <source>
        <strain evidence="3">CC99</strain>
    </source>
</reference>
<accession>A0A0Q9YH35</accession>
<dbReference type="EMBL" id="LKHV01000001">
    <property type="protein sequence ID" value="KRG19887.1"/>
    <property type="molecule type" value="Genomic_DNA"/>
</dbReference>
<keyword evidence="1" id="KW-1133">Transmembrane helix</keyword>
<feature type="transmembrane region" description="Helical" evidence="1">
    <location>
        <begin position="30"/>
        <end position="51"/>
    </location>
</feature>
<proteinExistence type="predicted"/>
<keyword evidence="4" id="KW-1185">Reference proteome</keyword>
<dbReference type="Proteomes" id="UP000051494">
    <property type="component" value="Unassembled WGS sequence"/>
</dbReference>
<feature type="transmembrane region" description="Helical" evidence="1">
    <location>
        <begin position="6"/>
        <end position="23"/>
    </location>
</feature>
<dbReference type="RefSeq" id="WP_057622550.1">
    <property type="nucleotide sequence ID" value="NZ_LKHV02000001.1"/>
</dbReference>
<sequence>MPPFFIVLNFIAIAYAIMLLFAVTKKYKYYFLIGCTLPLFAYIIVGMMTYGLHGFTVTQFALFLLRGGLIASILSGTLVNFLLSRLSEKSKH</sequence>
<gene>
    <name evidence="2" type="ORF">CC99x_00108</name>
    <name evidence="3" type="ORF">CC99x_006375</name>
</gene>
<feature type="transmembrane region" description="Helical" evidence="1">
    <location>
        <begin position="63"/>
        <end position="83"/>
    </location>
</feature>
<reference evidence="3" key="2">
    <citation type="journal article" date="2016" name="Genome Announc.">
        <title>Draft Genome Sequences of Two Novel Amoeba-Resistant Intranuclear Bacteria, 'Candidatus Berkiella cookevillensis' and 'Candidatus Berkiella aquae'.</title>
        <authorList>
            <person name="Mehari Y.T."/>
            <person name="Arivett B.A."/>
            <person name="Farone A.L."/>
            <person name="Gunderson J.H."/>
            <person name="Farone M.B."/>
        </authorList>
    </citation>
    <scope>NUCLEOTIDE SEQUENCE</scope>
    <source>
        <strain evidence="3">CC99</strain>
    </source>
</reference>
<evidence type="ECO:0000313" key="4">
    <source>
        <dbReference type="Proteomes" id="UP000051494"/>
    </source>
</evidence>
<evidence type="ECO:0000313" key="3">
    <source>
        <dbReference type="EMBL" id="MCS5708532.1"/>
    </source>
</evidence>
<evidence type="ECO:0000313" key="2">
    <source>
        <dbReference type="EMBL" id="KRG19887.1"/>
    </source>
</evidence>
<dbReference type="STRING" id="437022.CC99x_00108"/>
<organism evidence="2">
    <name type="scientific">Candidatus Berkiella cookevillensis</name>
    <dbReference type="NCBI Taxonomy" id="437022"/>
    <lineage>
        <taxon>Bacteria</taxon>
        <taxon>Pseudomonadati</taxon>
        <taxon>Pseudomonadota</taxon>
        <taxon>Gammaproteobacteria</taxon>
        <taxon>Candidatus Berkiellales</taxon>
        <taxon>Candidatus Berkiellaceae</taxon>
        <taxon>Candidatus Berkiella</taxon>
    </lineage>
</organism>
<reference evidence="2" key="1">
    <citation type="submission" date="2015-09" db="EMBL/GenBank/DDBJ databases">
        <title>Draft Genome Sequences of Two Novel Amoeba-resistant Intranuclear Bacteria, Candidatus Berkiella cookevillensis and Candidatus Berkiella aquae.</title>
        <authorList>
            <person name="Mehari Y.T."/>
            <person name="Arivett B.A."/>
            <person name="Farone A.L."/>
            <person name="Gunderson J.H."/>
            <person name="Farone M.B."/>
        </authorList>
    </citation>
    <scope>NUCLEOTIDE SEQUENCE [LARGE SCALE GENOMIC DNA]</scope>
    <source>
        <strain evidence="2">CC99</strain>
    </source>
</reference>
<dbReference type="AlphaFoldDB" id="A0A0Q9YH35"/>
<keyword evidence="1" id="KW-0472">Membrane</keyword>
<evidence type="ECO:0000256" key="1">
    <source>
        <dbReference type="SAM" id="Phobius"/>
    </source>
</evidence>
<name>A0A0Q9YH35_9GAMM</name>
<comment type="caution">
    <text evidence="2">The sequence shown here is derived from an EMBL/GenBank/DDBJ whole genome shotgun (WGS) entry which is preliminary data.</text>
</comment>
<keyword evidence="1" id="KW-0812">Transmembrane</keyword>
<dbReference type="EMBL" id="LKHV02000001">
    <property type="protein sequence ID" value="MCS5708532.1"/>
    <property type="molecule type" value="Genomic_DNA"/>
</dbReference>
<protein>
    <submittedName>
        <fullName evidence="2">Uncharacterized protein</fullName>
    </submittedName>
</protein>